<protein>
    <recommendedName>
        <fullName evidence="7">Protein-methionine-sulfoxide reductase heme-binding subunit MsrQ</fullName>
    </recommendedName>
    <alternativeName>
        <fullName evidence="7">Flavocytochrome MsrQ</fullName>
    </alternativeName>
</protein>
<keyword evidence="6 7" id="KW-0472">Membrane</keyword>
<feature type="domain" description="Ferric oxidoreductase" evidence="9">
    <location>
        <begin position="55"/>
        <end position="167"/>
    </location>
</feature>
<evidence type="ECO:0000259" key="9">
    <source>
        <dbReference type="Pfam" id="PF01794"/>
    </source>
</evidence>
<evidence type="ECO:0000256" key="2">
    <source>
        <dbReference type="ARBA" id="ARBA00022448"/>
    </source>
</evidence>
<evidence type="ECO:0000256" key="4">
    <source>
        <dbReference type="ARBA" id="ARBA00022989"/>
    </source>
</evidence>
<gene>
    <name evidence="7" type="primary">msrQ</name>
    <name evidence="10" type="ORF">QSG27_24080</name>
</gene>
<evidence type="ECO:0000313" key="11">
    <source>
        <dbReference type="Proteomes" id="UP001227317"/>
    </source>
</evidence>
<dbReference type="Proteomes" id="UP001227317">
    <property type="component" value="Unassembled WGS sequence"/>
</dbReference>
<dbReference type="EMBL" id="JAUJFI010000170">
    <property type="protein sequence ID" value="MDQ2105795.1"/>
    <property type="molecule type" value="Genomic_DNA"/>
</dbReference>
<keyword evidence="7" id="KW-0479">Metal-binding</keyword>
<reference evidence="10 11" key="1">
    <citation type="submission" date="2023-06" db="EMBL/GenBank/DDBJ databases">
        <title>Azospirillum isscasensis sp.nov, a bacterium isolated from rhizosphere soil of rice.</title>
        <authorList>
            <person name="Wang H."/>
        </authorList>
    </citation>
    <scope>NUCLEOTIDE SEQUENCE [LARGE SCALE GENOMIC DNA]</scope>
    <source>
        <strain evidence="10 11">C340-1</strain>
    </source>
</reference>
<comment type="cofactor">
    <cofactor evidence="7">
        <name>FMN</name>
        <dbReference type="ChEBI" id="CHEBI:58210"/>
    </cofactor>
    <text evidence="7">Binds 1 FMN per subunit.</text>
</comment>
<dbReference type="PANTHER" id="PTHR36964">
    <property type="entry name" value="PROTEIN-METHIONINE-SULFOXIDE REDUCTASE HEME-BINDING SUBUNIT MSRQ"/>
    <property type="match status" value="1"/>
</dbReference>
<dbReference type="InterPro" id="IPR022837">
    <property type="entry name" value="MsrQ-like"/>
</dbReference>
<evidence type="ECO:0000256" key="7">
    <source>
        <dbReference type="HAMAP-Rule" id="MF_01207"/>
    </source>
</evidence>
<evidence type="ECO:0000256" key="3">
    <source>
        <dbReference type="ARBA" id="ARBA00022692"/>
    </source>
</evidence>
<dbReference type="HAMAP" id="MF_01207">
    <property type="entry name" value="MsrQ"/>
    <property type="match status" value="1"/>
</dbReference>
<keyword evidence="7" id="KW-0288">FMN</keyword>
<proteinExistence type="inferred from homology"/>
<comment type="subcellular location">
    <subcellularLocation>
        <location evidence="7">Cell membrane</location>
        <topology evidence="7">Multi-pass membrane protein</topology>
    </subcellularLocation>
    <subcellularLocation>
        <location evidence="1">Membrane</location>
        <topology evidence="1">Multi-pass membrane protein</topology>
    </subcellularLocation>
</comment>
<feature type="compositionally biased region" description="Polar residues" evidence="8">
    <location>
        <begin position="227"/>
        <end position="236"/>
    </location>
</feature>
<dbReference type="PANTHER" id="PTHR36964:SF1">
    <property type="entry name" value="PROTEIN-METHIONINE-SULFOXIDE REDUCTASE HEME-BINDING SUBUNIT MSRQ"/>
    <property type="match status" value="1"/>
</dbReference>
<feature type="transmembrane region" description="Helical" evidence="7">
    <location>
        <begin position="181"/>
        <end position="199"/>
    </location>
</feature>
<keyword evidence="3 7" id="KW-0812">Transmembrane</keyword>
<comment type="cofactor">
    <cofactor evidence="7">
        <name>heme b</name>
        <dbReference type="ChEBI" id="CHEBI:60344"/>
    </cofactor>
    <text evidence="7">Binds 1 heme b (iron(II)-protoporphyrin IX) group per subunit.</text>
</comment>
<evidence type="ECO:0000256" key="8">
    <source>
        <dbReference type="SAM" id="MobiDB-lite"/>
    </source>
</evidence>
<comment type="subunit">
    <text evidence="7">Heterodimer of a catalytic subunit (MsrP) and a heme-binding subunit (MsrQ).</text>
</comment>
<keyword evidence="7" id="KW-0285">Flavoprotein</keyword>
<sequence>MAAVSKGPVARALSSRWAKPAVFALGLVPLGWMVWLGLSGGLGAEPVAEAVRQSGLWALRLLLVALAVTPLRILTGQPGLARFRRMIGLFAFFYALLHVSVYVGVDQFFDWAAVWKDIVKRPYITVGMGALLILTALAATSTNGMVRRLGGRRWKALHKAVFVAGAAGCVHYVMLVKGWQYPPFVYAAIFLGLVGLRHAKGPAVPGREPRRHEGHKDFHKGLLLKGSPSSGADTSL</sequence>
<feature type="transmembrane region" description="Helical" evidence="7">
    <location>
        <begin position="86"/>
        <end position="103"/>
    </location>
</feature>
<feature type="region of interest" description="Disordered" evidence="8">
    <location>
        <begin position="204"/>
        <end position="236"/>
    </location>
</feature>
<feature type="transmembrane region" description="Helical" evidence="7">
    <location>
        <begin position="156"/>
        <end position="175"/>
    </location>
</feature>
<feature type="transmembrane region" description="Helical" evidence="7">
    <location>
        <begin position="123"/>
        <end position="144"/>
    </location>
</feature>
<keyword evidence="7" id="KW-0349">Heme</keyword>
<keyword evidence="4 7" id="KW-1133">Transmembrane helix</keyword>
<keyword evidence="7" id="KW-1003">Cell membrane</keyword>
<comment type="similarity">
    <text evidence="7">Belongs to the MsrQ family.</text>
</comment>
<keyword evidence="7" id="KW-0249">Electron transport</keyword>
<dbReference type="Pfam" id="PF01794">
    <property type="entry name" value="Ferric_reduct"/>
    <property type="match status" value="1"/>
</dbReference>
<comment type="caution">
    <text evidence="10">The sequence shown here is derived from an EMBL/GenBank/DDBJ whole genome shotgun (WGS) entry which is preliminary data.</text>
</comment>
<feature type="compositionally biased region" description="Basic and acidic residues" evidence="8">
    <location>
        <begin position="207"/>
        <end position="220"/>
    </location>
</feature>
<evidence type="ECO:0000256" key="1">
    <source>
        <dbReference type="ARBA" id="ARBA00004141"/>
    </source>
</evidence>
<accession>A0ABU0WNH4</accession>
<organism evidence="10 11">
    <name type="scientific">Azospirillum isscasi</name>
    <dbReference type="NCBI Taxonomy" id="3053926"/>
    <lineage>
        <taxon>Bacteria</taxon>
        <taxon>Pseudomonadati</taxon>
        <taxon>Pseudomonadota</taxon>
        <taxon>Alphaproteobacteria</taxon>
        <taxon>Rhodospirillales</taxon>
        <taxon>Azospirillaceae</taxon>
        <taxon>Azospirillum</taxon>
    </lineage>
</organism>
<name>A0ABU0WNH4_9PROT</name>
<comment type="function">
    <text evidence="7">Part of the MsrPQ system that repairs oxidized periplasmic proteins containing methionine sulfoxide residues (Met-O), using respiratory chain electrons. Thus protects these proteins from oxidative-stress damage caused by reactive species of oxygen and chlorine generated by the host defense mechanisms. MsrPQ is essential for the maintenance of envelope integrity under bleach stress, rescuing a wide series of structurally unrelated periplasmic proteins from methionine oxidation. MsrQ provides electrons for reduction to the reductase catalytic subunit MsrP, using the quinone pool of the respiratory chain.</text>
</comment>
<feature type="transmembrane region" description="Helical" evidence="7">
    <location>
        <begin position="56"/>
        <end position="74"/>
    </location>
</feature>
<evidence type="ECO:0000256" key="6">
    <source>
        <dbReference type="ARBA" id="ARBA00023136"/>
    </source>
</evidence>
<keyword evidence="5 7" id="KW-0408">Iron</keyword>
<feature type="transmembrane region" description="Helical" evidence="7">
    <location>
        <begin position="21"/>
        <end position="44"/>
    </location>
</feature>
<keyword evidence="11" id="KW-1185">Reference proteome</keyword>
<evidence type="ECO:0000256" key="5">
    <source>
        <dbReference type="ARBA" id="ARBA00023004"/>
    </source>
</evidence>
<keyword evidence="2 7" id="KW-0813">Transport</keyword>
<dbReference type="RefSeq" id="WP_306710610.1">
    <property type="nucleotide sequence ID" value="NZ_JAUJFI010000170.1"/>
</dbReference>
<evidence type="ECO:0000313" key="10">
    <source>
        <dbReference type="EMBL" id="MDQ2105795.1"/>
    </source>
</evidence>
<dbReference type="InterPro" id="IPR013130">
    <property type="entry name" value="Fe3_Rdtase_TM_dom"/>
</dbReference>